<dbReference type="PANTHER" id="PTHR13316">
    <property type="entry name" value="ZINC FINGER, CCHC DOMAIN CONTAINING 8"/>
    <property type="match status" value="1"/>
</dbReference>
<keyword evidence="2" id="KW-0479">Metal-binding</keyword>
<proteinExistence type="predicted"/>
<keyword evidence="5" id="KW-0539">Nucleus</keyword>
<dbReference type="VEuPathDB" id="VectorBase:AATE002972"/>
<evidence type="ECO:0000259" key="7">
    <source>
        <dbReference type="SMART" id="SM00581"/>
    </source>
</evidence>
<comment type="subcellular location">
    <subcellularLocation>
        <location evidence="1">Nucleus</location>
    </subcellularLocation>
</comment>
<dbReference type="AlphaFoldDB" id="A0A182IPF7"/>
<organism evidence="8">
    <name type="scientific">Anopheles atroparvus</name>
    <name type="common">European mosquito</name>
    <dbReference type="NCBI Taxonomy" id="41427"/>
    <lineage>
        <taxon>Eukaryota</taxon>
        <taxon>Metazoa</taxon>
        <taxon>Ecdysozoa</taxon>
        <taxon>Arthropoda</taxon>
        <taxon>Hexapoda</taxon>
        <taxon>Insecta</taxon>
        <taxon>Pterygota</taxon>
        <taxon>Neoptera</taxon>
        <taxon>Endopterygota</taxon>
        <taxon>Diptera</taxon>
        <taxon>Nematocera</taxon>
        <taxon>Culicoidea</taxon>
        <taxon>Culicidae</taxon>
        <taxon>Anophelinae</taxon>
        <taxon>Anopheles</taxon>
    </lineage>
</organism>
<feature type="domain" description="PSP proline-rich" evidence="7">
    <location>
        <begin position="213"/>
        <end position="265"/>
    </location>
</feature>
<evidence type="ECO:0000256" key="6">
    <source>
        <dbReference type="SAM" id="MobiDB-lite"/>
    </source>
</evidence>
<accession>A0A182IPF7</accession>
<reference evidence="8" key="1">
    <citation type="submission" date="2022-08" db="UniProtKB">
        <authorList>
            <consortium name="EnsemblMetazoa"/>
        </authorList>
    </citation>
    <scope>IDENTIFICATION</scope>
    <source>
        <strain evidence="8">EBRO</strain>
    </source>
</reference>
<evidence type="ECO:0000256" key="5">
    <source>
        <dbReference type="ARBA" id="ARBA00023242"/>
    </source>
</evidence>
<keyword evidence="4" id="KW-0862">Zinc</keyword>
<feature type="region of interest" description="Disordered" evidence="6">
    <location>
        <begin position="371"/>
        <end position="450"/>
    </location>
</feature>
<feature type="region of interest" description="Disordered" evidence="6">
    <location>
        <begin position="1"/>
        <end position="34"/>
    </location>
</feature>
<dbReference type="GO" id="GO:0008270">
    <property type="term" value="F:zinc ion binding"/>
    <property type="evidence" value="ECO:0007669"/>
    <property type="project" value="UniProtKB-KW"/>
</dbReference>
<dbReference type="STRING" id="41427.A0A182IPF7"/>
<evidence type="ECO:0000256" key="2">
    <source>
        <dbReference type="ARBA" id="ARBA00022723"/>
    </source>
</evidence>
<feature type="compositionally biased region" description="Polar residues" evidence="6">
    <location>
        <begin position="515"/>
        <end position="524"/>
    </location>
</feature>
<feature type="region of interest" description="Disordered" evidence="6">
    <location>
        <begin position="515"/>
        <end position="572"/>
    </location>
</feature>
<protein>
    <recommendedName>
        <fullName evidence="7">PSP proline-rich domain-containing protein</fullName>
    </recommendedName>
</protein>
<name>A0A182IPF7_ANOAO</name>
<feature type="compositionally biased region" description="Basic and acidic residues" evidence="6">
    <location>
        <begin position="1"/>
        <end position="22"/>
    </location>
</feature>
<dbReference type="SMART" id="SM00581">
    <property type="entry name" value="PSP"/>
    <property type="match status" value="1"/>
</dbReference>
<feature type="compositionally biased region" description="Pro residues" evidence="6">
    <location>
        <begin position="526"/>
        <end position="556"/>
    </location>
</feature>
<evidence type="ECO:0000256" key="3">
    <source>
        <dbReference type="ARBA" id="ARBA00022771"/>
    </source>
</evidence>
<evidence type="ECO:0000256" key="1">
    <source>
        <dbReference type="ARBA" id="ARBA00004123"/>
    </source>
</evidence>
<dbReference type="Pfam" id="PF04046">
    <property type="entry name" value="PSP"/>
    <property type="match status" value="1"/>
</dbReference>
<dbReference type="InterPro" id="IPR052115">
    <property type="entry name" value="NEXT_complex_subunit_ZCCHC8"/>
</dbReference>
<dbReference type="InterPro" id="IPR006568">
    <property type="entry name" value="PSP_pro-rich"/>
</dbReference>
<dbReference type="PANTHER" id="PTHR13316:SF0">
    <property type="entry name" value="ZINC FINGER CCHC DOMAIN-CONTAINING PROTEIN 8"/>
    <property type="match status" value="1"/>
</dbReference>
<evidence type="ECO:0000256" key="4">
    <source>
        <dbReference type="ARBA" id="ARBA00022833"/>
    </source>
</evidence>
<sequence>MEEKQTKEMAAEGEATSDHDAMDSDVQIEESSTPVIVLDDEETPMPVTSAAIECPPLLTIQFSNSELYRTMLRDISAAIETVFRTHSPAECVAVRPDPDRCTLGVFKAETTVATDSTDSLFVVDSTPTKDKKNDGPIPSYKKVMSKVYEGQTPESASNSMARRARAKQTCWNCEGDHGLKDCKQPRNYNRIRQKKEEFQRKTERYHAEMEQKYGHIKPGKFSAQLRDALGLGSRDMPLCIYMMRKYGYPPGWLEDAKITHSGIQLFDSNGDAVQHSDDSDGEADNGRSKYDVRKIIAFPGFNEPLEGKMFDDHKYYNVPPYSEEQSREQMIRQLEGTLVHGYRRKKLKLSMEESGCANIVDTTANMELVDMEEEEGSPQPEPPHPEPPQQEPSQPEPPKPEPPQPEPPRTELAPPELPQTNSLRPEREELEEGELSDEDESEKLADDCTEESVILIENPIEVITLDDTIVTDPPTPSPTIDDLHKRQQKLIEQLTNQPAEDTNFNEVSLEDISSSTLLLDNTMHTPAPPGFSSPAPPPPPPENATPPERSAPPPPPEDSEPSTKPPEPETLDLGEIAMNKLPYLDDPGSVGLKKMSLGTPILRAFTPYSSLPSGEAFSKGVSDVINFENLPNSTGKYLQMKSLLTRVRQKISDHMRHMDDER</sequence>
<feature type="compositionally biased region" description="Pro residues" evidence="6">
    <location>
        <begin position="379"/>
        <end position="407"/>
    </location>
</feature>
<dbReference type="GO" id="GO:0071013">
    <property type="term" value="C:catalytic step 2 spliceosome"/>
    <property type="evidence" value="ECO:0007669"/>
    <property type="project" value="TreeGrafter"/>
</dbReference>
<feature type="compositionally biased region" description="Acidic residues" evidence="6">
    <location>
        <begin position="428"/>
        <end position="441"/>
    </location>
</feature>
<keyword evidence="3" id="KW-0863">Zinc-finger</keyword>
<dbReference type="EnsemblMetazoa" id="AATE002972-RA">
    <property type="protein sequence ID" value="AATE002972-PA.1"/>
    <property type="gene ID" value="AATE002972"/>
</dbReference>
<dbReference type="GO" id="GO:0003723">
    <property type="term" value="F:RNA binding"/>
    <property type="evidence" value="ECO:0007669"/>
    <property type="project" value="TreeGrafter"/>
</dbReference>
<evidence type="ECO:0000313" key="8">
    <source>
        <dbReference type="EnsemblMetazoa" id="AATE002972-PA.1"/>
    </source>
</evidence>